<keyword evidence="4" id="KW-1133">Transmembrane helix</keyword>
<evidence type="ECO:0000313" key="6">
    <source>
        <dbReference type="EMBL" id="STY71534.1"/>
    </source>
</evidence>
<keyword evidence="3" id="KW-0175">Coiled coil</keyword>
<dbReference type="Proteomes" id="UP000255234">
    <property type="component" value="Unassembled WGS sequence"/>
</dbReference>
<comment type="similarity">
    <text evidence="1">Belongs to the bacterial solute-binding protein 8 family.</text>
</comment>
<organism evidence="6 7">
    <name type="scientific">Megamonas hypermegale</name>
    <dbReference type="NCBI Taxonomy" id="158847"/>
    <lineage>
        <taxon>Bacteria</taxon>
        <taxon>Bacillati</taxon>
        <taxon>Bacillota</taxon>
        <taxon>Negativicutes</taxon>
        <taxon>Selenomonadales</taxon>
        <taxon>Selenomonadaceae</taxon>
        <taxon>Megamonas</taxon>
    </lineage>
</organism>
<evidence type="ECO:0000256" key="4">
    <source>
        <dbReference type="SAM" id="Phobius"/>
    </source>
</evidence>
<evidence type="ECO:0000259" key="5">
    <source>
        <dbReference type="PROSITE" id="PS50983"/>
    </source>
</evidence>
<dbReference type="InterPro" id="IPR054828">
    <property type="entry name" value="Vit_B12_bind_prot"/>
</dbReference>
<feature type="domain" description="Fe/B12 periplasmic-binding" evidence="5">
    <location>
        <begin position="57"/>
        <end position="325"/>
    </location>
</feature>
<dbReference type="GO" id="GO:0071281">
    <property type="term" value="P:cellular response to iron ion"/>
    <property type="evidence" value="ECO:0007669"/>
    <property type="project" value="TreeGrafter"/>
</dbReference>
<protein>
    <submittedName>
        <fullName evidence="6">Staphylococcal iron-regulated protein F</fullName>
    </submittedName>
</protein>
<dbReference type="InterPro" id="IPR050902">
    <property type="entry name" value="ABC_Transporter_SBP"/>
</dbReference>
<dbReference type="NCBIfam" id="NF038402">
    <property type="entry name" value="TroA_like"/>
    <property type="match status" value="1"/>
</dbReference>
<gene>
    <name evidence="6" type="primary">isdE_1</name>
    <name evidence="6" type="ORF">NCTC10571_01690</name>
</gene>
<feature type="transmembrane region" description="Helical" evidence="4">
    <location>
        <begin position="7"/>
        <end position="25"/>
    </location>
</feature>
<dbReference type="Gene3D" id="3.40.50.1980">
    <property type="entry name" value="Nitrogenase molybdenum iron protein domain"/>
    <property type="match status" value="2"/>
</dbReference>
<sequence length="325" mass="35596">MSGYLRKVIFGIICLIAIGGLFLGFRSHEEDTNNISSTRIVTDSTGREVTIPTHPKRVVLLNASHLDLYYYAGGKETDTIVGKPTSEALSDEVKEGTKNIEQIGVIHNPSVETILKLQPDLVIGVNVPFHQQLIPTLEKANIPVLIKSLDTYEDVISTLGFYGELTGEEETAKAKIKEIEADYEKAIARAENKTAPRSLIIWGTTDSFSMATSKSFTGDLLKRLGGNNIADNVDSVAKDSGYIPLGMEYIATQDPEAIFVVTHGDVDAVKNSIDENLGQNPLWQDISAVKNNRVYVLPYQLFAVNPGTNIAKAINILADDLYLQE</sequence>
<name>A0A378NT29_9FIRM</name>
<proteinExistence type="inferred from homology"/>
<evidence type="ECO:0000256" key="3">
    <source>
        <dbReference type="SAM" id="Coils"/>
    </source>
</evidence>
<evidence type="ECO:0000256" key="2">
    <source>
        <dbReference type="ARBA" id="ARBA00022729"/>
    </source>
</evidence>
<accession>A0A378NT29</accession>
<dbReference type="Pfam" id="PF01497">
    <property type="entry name" value="Peripla_BP_2"/>
    <property type="match status" value="1"/>
</dbReference>
<reference evidence="6 7" key="1">
    <citation type="submission" date="2018-06" db="EMBL/GenBank/DDBJ databases">
        <authorList>
            <consortium name="Pathogen Informatics"/>
            <person name="Doyle S."/>
        </authorList>
    </citation>
    <scope>NUCLEOTIDE SEQUENCE [LARGE SCALE GENOMIC DNA]</scope>
    <source>
        <strain evidence="6 7">NCTC10571</strain>
    </source>
</reference>
<dbReference type="PROSITE" id="PS50983">
    <property type="entry name" value="FE_B12_PBP"/>
    <property type="match status" value="1"/>
</dbReference>
<feature type="coiled-coil region" evidence="3">
    <location>
        <begin position="162"/>
        <end position="193"/>
    </location>
</feature>
<dbReference type="PANTHER" id="PTHR30535">
    <property type="entry name" value="VITAMIN B12-BINDING PROTEIN"/>
    <property type="match status" value="1"/>
</dbReference>
<keyword evidence="4" id="KW-0472">Membrane</keyword>
<dbReference type="PANTHER" id="PTHR30535:SF34">
    <property type="entry name" value="MOLYBDATE-BINDING PROTEIN MOLA"/>
    <property type="match status" value="1"/>
</dbReference>
<keyword evidence="2" id="KW-0732">Signal</keyword>
<dbReference type="SUPFAM" id="SSF53807">
    <property type="entry name" value="Helical backbone' metal receptor"/>
    <property type="match status" value="1"/>
</dbReference>
<keyword evidence="4" id="KW-0812">Transmembrane</keyword>
<evidence type="ECO:0000313" key="7">
    <source>
        <dbReference type="Proteomes" id="UP000255234"/>
    </source>
</evidence>
<dbReference type="AlphaFoldDB" id="A0A378NT29"/>
<dbReference type="EMBL" id="UGPP01000001">
    <property type="protein sequence ID" value="STY71534.1"/>
    <property type="molecule type" value="Genomic_DNA"/>
</dbReference>
<evidence type="ECO:0000256" key="1">
    <source>
        <dbReference type="ARBA" id="ARBA00008814"/>
    </source>
</evidence>
<dbReference type="RefSeq" id="WP_115151849.1">
    <property type="nucleotide sequence ID" value="NZ_UGPP01000001.1"/>
</dbReference>
<dbReference type="InterPro" id="IPR002491">
    <property type="entry name" value="ABC_transptr_periplasmic_BD"/>
</dbReference>